<dbReference type="Gene3D" id="1.20.1250.20">
    <property type="entry name" value="MFS general substrate transporter like domains"/>
    <property type="match status" value="2"/>
</dbReference>
<feature type="domain" description="Major facilitator superfamily (MFS) profile" evidence="5">
    <location>
        <begin position="228"/>
        <end position="424"/>
    </location>
</feature>
<keyword evidence="4" id="KW-0472">Membrane</keyword>
<feature type="transmembrane region" description="Helical" evidence="4">
    <location>
        <begin position="319"/>
        <end position="345"/>
    </location>
</feature>
<dbReference type="PROSITE" id="PS50850">
    <property type="entry name" value="MFS"/>
    <property type="match status" value="1"/>
</dbReference>
<gene>
    <name evidence="6" type="ORF">BDV33DRAFT_206991</name>
</gene>
<reference evidence="6 7" key="1">
    <citation type="submission" date="2019-04" db="EMBL/GenBank/DDBJ databases">
        <title>Fungal friends and foes A comparative genomics study of 23 Aspergillus species from section Flavi.</title>
        <authorList>
            <consortium name="DOE Joint Genome Institute"/>
            <person name="Kjaerbolling I."/>
            <person name="Vesth T.C."/>
            <person name="Frisvad J.C."/>
            <person name="Nybo J.L."/>
            <person name="Theobald S."/>
            <person name="Kildgaard S."/>
            <person name="Petersen T.I."/>
            <person name="Kuo A."/>
            <person name="Sato A."/>
            <person name="Lyhne E.K."/>
            <person name="Kogle M.E."/>
            <person name="Wiebenga A."/>
            <person name="Kun R.S."/>
            <person name="Lubbers R.J."/>
            <person name="Makela M.R."/>
            <person name="Barry K."/>
            <person name="Chovatia M."/>
            <person name="Clum A."/>
            <person name="Daum C."/>
            <person name="Haridas S."/>
            <person name="He G."/>
            <person name="LaButti K."/>
            <person name="Lipzen A."/>
            <person name="Mondo S."/>
            <person name="Pangilinan J."/>
            <person name="Riley R."/>
            <person name="Salamov A."/>
            <person name="Simmons B.A."/>
            <person name="Magnuson J.K."/>
            <person name="Henrissat B."/>
            <person name="Mortensen U.H."/>
            <person name="Larsen T.O."/>
            <person name="De vries R.P."/>
            <person name="Grigoriev I.V."/>
            <person name="Machida M."/>
            <person name="Baker S.E."/>
            <person name="Andersen M.R."/>
        </authorList>
    </citation>
    <scope>NUCLEOTIDE SEQUENCE [LARGE SCALE GENOMIC DNA]</scope>
    <source>
        <strain evidence="6 7">CBS 126849</strain>
    </source>
</reference>
<dbReference type="InterPro" id="IPR036259">
    <property type="entry name" value="MFS_trans_sf"/>
</dbReference>
<dbReference type="InterPro" id="IPR050327">
    <property type="entry name" value="Proton-linked_MCT"/>
</dbReference>
<organism evidence="6 7">
    <name type="scientific">Aspergillus novoparasiticus</name>
    <dbReference type="NCBI Taxonomy" id="986946"/>
    <lineage>
        <taxon>Eukaryota</taxon>
        <taxon>Fungi</taxon>
        <taxon>Dikarya</taxon>
        <taxon>Ascomycota</taxon>
        <taxon>Pezizomycotina</taxon>
        <taxon>Eurotiomycetes</taxon>
        <taxon>Eurotiomycetidae</taxon>
        <taxon>Eurotiales</taxon>
        <taxon>Aspergillaceae</taxon>
        <taxon>Aspergillus</taxon>
        <taxon>Aspergillus subgen. Circumdati</taxon>
    </lineage>
</organism>
<protein>
    <submittedName>
        <fullName evidence="6">Major facilitator superfamily domain-containing protein</fullName>
    </submittedName>
</protein>
<feature type="region of interest" description="Disordered" evidence="3">
    <location>
        <begin position="1"/>
        <end position="27"/>
    </location>
</feature>
<proteinExistence type="inferred from homology"/>
<dbReference type="SUPFAM" id="SSF103473">
    <property type="entry name" value="MFS general substrate transporter"/>
    <property type="match status" value="1"/>
</dbReference>
<feature type="transmembrane region" description="Helical" evidence="4">
    <location>
        <begin position="125"/>
        <end position="147"/>
    </location>
</feature>
<sequence>MPDSTSTQQDEKKAIEPPVVSESPALDSALPPEGGVRGWLCCAGGSLGLFATLSSLNALSPPFSPRTSHWLQLALIWAPSSLFGRIVDAYGPRPVMLPYTVLCLFSLCMTSLSTEYYQIILAQGIGYGLGAGGIFTTSLVCVSQWFVKQRGLALRITVAGSSIGGVVFPFFLRLVMEDVKFNGMVRYTALFIGIVLVGAFFLLSARLPPKERDPETTWIGFKLLKNRSFAFYALGSYFVMWGLWAPFDYLPSMAQLSGMSDSLALYLLAIVNAASLFGRIIPGHIGDKVGYFNIIVASAFFSCIAILCLWLPFDYHSSNAGLIVFAVVYGIFSGAFVSIMMPFCAKSGSLETLGRQIGTYQGVIAISTLTGLPIMGAILRRQHDSTFKGLQVFAIATMFIGFVLLLNMEILDLVTIRYIRRIYA</sequence>
<feature type="transmembrane region" description="Helical" evidence="4">
    <location>
        <begin position="357"/>
        <end position="378"/>
    </location>
</feature>
<dbReference type="AlphaFoldDB" id="A0A5N6EGW5"/>
<dbReference type="PANTHER" id="PTHR11360">
    <property type="entry name" value="MONOCARBOXYLATE TRANSPORTER"/>
    <property type="match status" value="1"/>
</dbReference>
<evidence type="ECO:0000256" key="1">
    <source>
        <dbReference type="ARBA" id="ARBA00004141"/>
    </source>
</evidence>
<dbReference type="GO" id="GO:0016020">
    <property type="term" value="C:membrane"/>
    <property type="evidence" value="ECO:0007669"/>
    <property type="project" value="UniProtKB-SubCell"/>
</dbReference>
<keyword evidence="4" id="KW-1133">Transmembrane helix</keyword>
<evidence type="ECO:0000256" key="2">
    <source>
        <dbReference type="ARBA" id="ARBA00006727"/>
    </source>
</evidence>
<feature type="transmembrane region" description="Helical" evidence="4">
    <location>
        <begin position="263"/>
        <end position="282"/>
    </location>
</feature>
<dbReference type="PANTHER" id="PTHR11360:SF177">
    <property type="entry name" value="RIBOFLAVIN TRANSPORTER MCH5"/>
    <property type="match status" value="1"/>
</dbReference>
<evidence type="ECO:0000256" key="4">
    <source>
        <dbReference type="SAM" id="Phobius"/>
    </source>
</evidence>
<evidence type="ECO:0000259" key="5">
    <source>
        <dbReference type="PROSITE" id="PS50850"/>
    </source>
</evidence>
<accession>A0A5N6EGW5</accession>
<feature type="transmembrane region" description="Helical" evidence="4">
    <location>
        <begin position="152"/>
        <end position="172"/>
    </location>
</feature>
<feature type="transmembrane region" description="Helical" evidence="4">
    <location>
        <begin position="99"/>
        <end position="119"/>
    </location>
</feature>
<dbReference type="Proteomes" id="UP000326799">
    <property type="component" value="Unassembled WGS sequence"/>
</dbReference>
<feature type="transmembrane region" description="Helical" evidence="4">
    <location>
        <begin position="289"/>
        <end position="313"/>
    </location>
</feature>
<feature type="transmembrane region" description="Helical" evidence="4">
    <location>
        <begin position="390"/>
        <end position="411"/>
    </location>
</feature>
<dbReference type="EMBL" id="ML733473">
    <property type="protein sequence ID" value="KAB8216862.1"/>
    <property type="molecule type" value="Genomic_DNA"/>
</dbReference>
<feature type="transmembrane region" description="Helical" evidence="4">
    <location>
        <begin position="229"/>
        <end position="247"/>
    </location>
</feature>
<feature type="transmembrane region" description="Helical" evidence="4">
    <location>
        <begin position="184"/>
        <end position="203"/>
    </location>
</feature>
<dbReference type="GO" id="GO:0022857">
    <property type="term" value="F:transmembrane transporter activity"/>
    <property type="evidence" value="ECO:0007669"/>
    <property type="project" value="InterPro"/>
</dbReference>
<evidence type="ECO:0000256" key="3">
    <source>
        <dbReference type="SAM" id="MobiDB-lite"/>
    </source>
</evidence>
<evidence type="ECO:0000313" key="7">
    <source>
        <dbReference type="Proteomes" id="UP000326799"/>
    </source>
</evidence>
<comment type="similarity">
    <text evidence="2">Belongs to the major facilitator superfamily. Monocarboxylate porter (TC 2.A.1.13) family.</text>
</comment>
<keyword evidence="4" id="KW-0812">Transmembrane</keyword>
<keyword evidence="7" id="KW-1185">Reference proteome</keyword>
<dbReference type="InterPro" id="IPR011701">
    <property type="entry name" value="MFS"/>
</dbReference>
<comment type="subcellular location">
    <subcellularLocation>
        <location evidence="1">Membrane</location>
        <topology evidence="1">Multi-pass membrane protein</topology>
    </subcellularLocation>
</comment>
<dbReference type="Pfam" id="PF07690">
    <property type="entry name" value="MFS_1"/>
    <property type="match status" value="1"/>
</dbReference>
<name>A0A5N6EGW5_9EURO</name>
<evidence type="ECO:0000313" key="6">
    <source>
        <dbReference type="EMBL" id="KAB8216862.1"/>
    </source>
</evidence>
<dbReference type="InterPro" id="IPR020846">
    <property type="entry name" value="MFS_dom"/>
</dbReference>